<dbReference type="EMBL" id="CAJJDN010000213">
    <property type="protein sequence ID" value="CAD8129264.1"/>
    <property type="molecule type" value="Genomic_DNA"/>
</dbReference>
<gene>
    <name evidence="1" type="ORF">PSON_ATCC_30995.1.T2130006</name>
</gene>
<dbReference type="Proteomes" id="UP000692954">
    <property type="component" value="Unassembled WGS sequence"/>
</dbReference>
<dbReference type="AlphaFoldDB" id="A0A8S1RSC5"/>
<proteinExistence type="predicted"/>
<keyword evidence="2" id="KW-1185">Reference proteome</keyword>
<organism evidence="1 2">
    <name type="scientific">Paramecium sonneborni</name>
    <dbReference type="NCBI Taxonomy" id="65129"/>
    <lineage>
        <taxon>Eukaryota</taxon>
        <taxon>Sar</taxon>
        <taxon>Alveolata</taxon>
        <taxon>Ciliophora</taxon>
        <taxon>Intramacronucleata</taxon>
        <taxon>Oligohymenophorea</taxon>
        <taxon>Peniculida</taxon>
        <taxon>Parameciidae</taxon>
        <taxon>Paramecium</taxon>
    </lineage>
</organism>
<accession>A0A8S1RSC5</accession>
<sequence>MLQLNSPQFIKQQKNTAQNCNQQDKSRLTNLSIKDEGWGIENNEVQLQPQSKLPDKLQAL</sequence>
<name>A0A8S1RSC5_9CILI</name>
<reference evidence="1" key="1">
    <citation type="submission" date="2021-01" db="EMBL/GenBank/DDBJ databases">
        <authorList>
            <consortium name="Genoscope - CEA"/>
            <person name="William W."/>
        </authorList>
    </citation>
    <scope>NUCLEOTIDE SEQUENCE</scope>
</reference>
<protein>
    <submittedName>
        <fullName evidence="1">Uncharacterized protein</fullName>
    </submittedName>
</protein>
<evidence type="ECO:0000313" key="1">
    <source>
        <dbReference type="EMBL" id="CAD8129264.1"/>
    </source>
</evidence>
<evidence type="ECO:0000313" key="2">
    <source>
        <dbReference type="Proteomes" id="UP000692954"/>
    </source>
</evidence>
<comment type="caution">
    <text evidence="1">The sequence shown here is derived from an EMBL/GenBank/DDBJ whole genome shotgun (WGS) entry which is preliminary data.</text>
</comment>